<dbReference type="InterPro" id="IPR039420">
    <property type="entry name" value="WalR-like"/>
</dbReference>
<dbReference type="PROSITE" id="PS51755">
    <property type="entry name" value="OMPR_PHOB"/>
    <property type="match status" value="1"/>
</dbReference>
<dbReference type="Gene3D" id="6.10.250.690">
    <property type="match status" value="1"/>
</dbReference>
<proteinExistence type="predicted"/>
<organism evidence="9 10">
    <name type="scientific">Aquipuribacter nitratireducens</name>
    <dbReference type="NCBI Taxonomy" id="650104"/>
    <lineage>
        <taxon>Bacteria</taxon>
        <taxon>Bacillati</taxon>
        <taxon>Actinomycetota</taxon>
        <taxon>Actinomycetes</taxon>
        <taxon>Micrococcales</taxon>
        <taxon>Intrasporangiaceae</taxon>
        <taxon>Aquipuribacter</taxon>
    </lineage>
</organism>
<dbReference type="PANTHER" id="PTHR48111">
    <property type="entry name" value="REGULATOR OF RPOS"/>
    <property type="match status" value="1"/>
</dbReference>
<evidence type="ECO:0000256" key="1">
    <source>
        <dbReference type="ARBA" id="ARBA00022553"/>
    </source>
</evidence>
<evidence type="ECO:0000313" key="9">
    <source>
        <dbReference type="EMBL" id="MFC5380964.1"/>
    </source>
</evidence>
<accession>A0ABW0GM73</accession>
<evidence type="ECO:0000256" key="6">
    <source>
        <dbReference type="PROSITE-ProRule" id="PRU01091"/>
    </source>
</evidence>
<dbReference type="Pfam" id="PF00072">
    <property type="entry name" value="Response_reg"/>
    <property type="match status" value="1"/>
</dbReference>
<dbReference type="SUPFAM" id="SSF46894">
    <property type="entry name" value="C-terminal effector domain of the bipartite response regulators"/>
    <property type="match status" value="1"/>
</dbReference>
<dbReference type="InterPro" id="IPR011006">
    <property type="entry name" value="CheY-like_superfamily"/>
</dbReference>
<evidence type="ECO:0000256" key="4">
    <source>
        <dbReference type="ARBA" id="ARBA00023163"/>
    </source>
</evidence>
<dbReference type="Gene3D" id="3.40.50.2300">
    <property type="match status" value="1"/>
</dbReference>
<keyword evidence="3 6" id="KW-0238">DNA-binding</keyword>
<dbReference type="Pfam" id="PF00486">
    <property type="entry name" value="Trans_reg_C"/>
    <property type="match status" value="1"/>
</dbReference>
<dbReference type="InterPro" id="IPR001867">
    <property type="entry name" value="OmpR/PhoB-type_DNA-bd"/>
</dbReference>
<reference evidence="10" key="1">
    <citation type="journal article" date="2019" name="Int. J. Syst. Evol. Microbiol.">
        <title>The Global Catalogue of Microorganisms (GCM) 10K type strain sequencing project: providing services to taxonomists for standard genome sequencing and annotation.</title>
        <authorList>
            <consortium name="The Broad Institute Genomics Platform"/>
            <consortium name="The Broad Institute Genome Sequencing Center for Infectious Disease"/>
            <person name="Wu L."/>
            <person name="Ma J."/>
        </authorList>
    </citation>
    <scope>NUCLEOTIDE SEQUENCE [LARGE SCALE GENOMIC DNA]</scope>
    <source>
        <strain evidence="10">CCUG 43114</strain>
    </source>
</reference>
<feature type="DNA-binding region" description="OmpR/PhoB-type" evidence="6">
    <location>
        <begin position="147"/>
        <end position="248"/>
    </location>
</feature>
<feature type="domain" description="Response regulatory" evidence="7">
    <location>
        <begin position="11"/>
        <end position="124"/>
    </location>
</feature>
<keyword evidence="10" id="KW-1185">Reference proteome</keyword>
<dbReference type="EMBL" id="JBHSLD010000007">
    <property type="protein sequence ID" value="MFC5380964.1"/>
    <property type="molecule type" value="Genomic_DNA"/>
</dbReference>
<evidence type="ECO:0000259" key="7">
    <source>
        <dbReference type="PROSITE" id="PS50110"/>
    </source>
</evidence>
<dbReference type="CDD" id="cd00383">
    <property type="entry name" value="trans_reg_C"/>
    <property type="match status" value="1"/>
</dbReference>
<evidence type="ECO:0000313" key="10">
    <source>
        <dbReference type="Proteomes" id="UP001596122"/>
    </source>
</evidence>
<dbReference type="InterPro" id="IPR016032">
    <property type="entry name" value="Sig_transdc_resp-reg_C-effctor"/>
</dbReference>
<dbReference type="SUPFAM" id="SSF52172">
    <property type="entry name" value="CheY-like"/>
    <property type="match status" value="1"/>
</dbReference>
<dbReference type="SMART" id="SM00862">
    <property type="entry name" value="Trans_reg_C"/>
    <property type="match status" value="1"/>
</dbReference>
<dbReference type="Gene3D" id="1.10.10.10">
    <property type="entry name" value="Winged helix-like DNA-binding domain superfamily/Winged helix DNA-binding domain"/>
    <property type="match status" value="1"/>
</dbReference>
<protein>
    <submittedName>
        <fullName evidence="9">Response regulator transcription factor</fullName>
    </submittedName>
</protein>
<feature type="domain" description="OmpR/PhoB-type" evidence="8">
    <location>
        <begin position="147"/>
        <end position="248"/>
    </location>
</feature>
<comment type="caution">
    <text evidence="9">The sequence shown here is derived from an EMBL/GenBank/DDBJ whole genome shotgun (WGS) entry which is preliminary data.</text>
</comment>
<sequence length="250" mass="26647">MGTSDAGGRRRVLVVEDDVAIADAVRRRLEAEGYDVDVTHDGRDAVAHAARVPPDVVVLDVMLPGLDGLEVCRRVQQHRPVPVLMLTARSEETDRLVGLGVGADDYVTKPFSPRELVARVAALLRRVERAAVLAATAPDGGGAAAAGSVLVAGAVAVDVPRRRVHLDGEEVHLTRTEFDVLRALAEAPGAVVTRERLLVDVWGWPASDARSLRGTAARAVDSHVKALRRKLGPERIRTVTGVGYALEVPA</sequence>
<dbReference type="RefSeq" id="WP_340270830.1">
    <property type="nucleotide sequence ID" value="NZ_JBBEOG010000008.1"/>
</dbReference>
<evidence type="ECO:0000256" key="2">
    <source>
        <dbReference type="ARBA" id="ARBA00023015"/>
    </source>
</evidence>
<dbReference type="InterPro" id="IPR036388">
    <property type="entry name" value="WH-like_DNA-bd_sf"/>
</dbReference>
<evidence type="ECO:0000256" key="3">
    <source>
        <dbReference type="ARBA" id="ARBA00023125"/>
    </source>
</evidence>
<dbReference type="InterPro" id="IPR001789">
    <property type="entry name" value="Sig_transdc_resp-reg_receiver"/>
</dbReference>
<feature type="modified residue" description="4-aspartylphosphate" evidence="5">
    <location>
        <position position="60"/>
    </location>
</feature>
<evidence type="ECO:0000256" key="5">
    <source>
        <dbReference type="PROSITE-ProRule" id="PRU00169"/>
    </source>
</evidence>
<keyword evidence="2" id="KW-0805">Transcription regulation</keyword>
<dbReference type="PROSITE" id="PS50110">
    <property type="entry name" value="RESPONSE_REGULATORY"/>
    <property type="match status" value="1"/>
</dbReference>
<dbReference type="PANTHER" id="PTHR48111:SF4">
    <property type="entry name" value="DNA-BINDING DUAL TRANSCRIPTIONAL REGULATOR OMPR"/>
    <property type="match status" value="1"/>
</dbReference>
<name>A0ABW0GM73_9MICO</name>
<keyword evidence="1 5" id="KW-0597">Phosphoprotein</keyword>
<dbReference type="Proteomes" id="UP001596122">
    <property type="component" value="Unassembled WGS sequence"/>
</dbReference>
<gene>
    <name evidence="9" type="ORF">ACFPJ6_09185</name>
</gene>
<keyword evidence="4" id="KW-0804">Transcription</keyword>
<dbReference type="SMART" id="SM00448">
    <property type="entry name" value="REC"/>
    <property type="match status" value="1"/>
</dbReference>
<evidence type="ECO:0000259" key="8">
    <source>
        <dbReference type="PROSITE" id="PS51755"/>
    </source>
</evidence>